<accession>A0A1E3LYU3</accession>
<name>A0A1E3LYU3_9SPHN</name>
<evidence type="ECO:0000313" key="2">
    <source>
        <dbReference type="Proteomes" id="UP000094487"/>
    </source>
</evidence>
<dbReference type="RefSeq" id="WP_069319302.1">
    <property type="nucleotide sequence ID" value="NZ_MDDS01000009.1"/>
</dbReference>
<evidence type="ECO:0000313" key="1">
    <source>
        <dbReference type="EMBL" id="ODP38967.1"/>
    </source>
</evidence>
<gene>
    <name evidence="1" type="ORF">BFL28_12220</name>
</gene>
<protein>
    <submittedName>
        <fullName evidence="1">Uncharacterized protein</fullName>
    </submittedName>
</protein>
<comment type="caution">
    <text evidence="1">The sequence shown here is derived from an EMBL/GenBank/DDBJ whole genome shotgun (WGS) entry which is preliminary data.</text>
</comment>
<organism evidence="1 2">
    <name type="scientific">Sphingomonas turrisvirgatae</name>
    <dbReference type="NCBI Taxonomy" id="1888892"/>
    <lineage>
        <taxon>Bacteria</taxon>
        <taxon>Pseudomonadati</taxon>
        <taxon>Pseudomonadota</taxon>
        <taxon>Alphaproteobacteria</taxon>
        <taxon>Sphingomonadales</taxon>
        <taxon>Sphingomonadaceae</taxon>
        <taxon>Sphingomonas</taxon>
    </lineage>
</organism>
<dbReference type="EMBL" id="MDDS01000009">
    <property type="protein sequence ID" value="ODP38967.1"/>
    <property type="molecule type" value="Genomic_DNA"/>
</dbReference>
<proteinExistence type="predicted"/>
<reference evidence="1 2" key="1">
    <citation type="submission" date="2016-08" db="EMBL/GenBank/DDBJ databases">
        <title>Draft genome of the agarase producing Sphingomonas sp. MCT13.</title>
        <authorList>
            <person name="D'Andrea M.M."/>
            <person name="Rossolini G.M."/>
            <person name="Thaller M.C."/>
        </authorList>
    </citation>
    <scope>NUCLEOTIDE SEQUENCE [LARGE SCALE GENOMIC DNA]</scope>
    <source>
        <strain evidence="1 2">MCT13</strain>
    </source>
</reference>
<keyword evidence="2" id="KW-1185">Reference proteome</keyword>
<dbReference type="STRING" id="1888892.BFL28_12220"/>
<dbReference type="AlphaFoldDB" id="A0A1E3LYU3"/>
<dbReference type="Proteomes" id="UP000094487">
    <property type="component" value="Unassembled WGS sequence"/>
</dbReference>
<sequence length="106" mass="10969">MAMTEGGHEAAHAELLQRIGCLSATLSDCPARQLASDLDVIRRLAIASGLGAMTPIIHALEAALARGERGSHLTNGFALLHDAIQCGNDPRGIAALAAVCSRRMVG</sequence>